<evidence type="ECO:0000313" key="7">
    <source>
        <dbReference type="Proteomes" id="UP000719766"/>
    </source>
</evidence>
<dbReference type="RefSeq" id="XP_041158347.1">
    <property type="nucleotide sequence ID" value="XM_041309381.1"/>
</dbReference>
<feature type="domain" description="Heterokaryon incompatibility" evidence="4">
    <location>
        <begin position="562"/>
        <end position="655"/>
    </location>
</feature>
<keyword evidence="2" id="KW-0802">TPR repeat</keyword>
<dbReference type="SMART" id="SM00028">
    <property type="entry name" value="TPR"/>
    <property type="match status" value="3"/>
</dbReference>
<proteinExistence type="predicted"/>
<dbReference type="PROSITE" id="PS50082">
    <property type="entry name" value="WD_REPEATS_2"/>
    <property type="match status" value="2"/>
</dbReference>
<dbReference type="SUPFAM" id="SSF48452">
    <property type="entry name" value="TPR-like"/>
    <property type="match status" value="2"/>
</dbReference>
<dbReference type="InterPro" id="IPR010730">
    <property type="entry name" value="HET"/>
</dbReference>
<evidence type="ECO:0000256" key="3">
    <source>
        <dbReference type="SAM" id="MobiDB-lite"/>
    </source>
</evidence>
<protein>
    <recommendedName>
        <fullName evidence="4">Heterokaryon incompatibility domain-containing protein</fullName>
    </recommendedName>
</protein>
<dbReference type="SUPFAM" id="SSF50998">
    <property type="entry name" value="Quinoprotein alcohol dehydrogenase-like"/>
    <property type="match status" value="1"/>
</dbReference>
<dbReference type="PROSITE" id="PS50294">
    <property type="entry name" value="WD_REPEATS_REGION"/>
    <property type="match status" value="1"/>
</dbReference>
<dbReference type="EMBL" id="JABBWE010000094">
    <property type="protein sequence ID" value="KAG1786314.1"/>
    <property type="molecule type" value="Genomic_DNA"/>
</dbReference>
<evidence type="ECO:0000313" key="6">
    <source>
        <dbReference type="EMBL" id="KAG1791541.1"/>
    </source>
</evidence>
<dbReference type="Pfam" id="PF06985">
    <property type="entry name" value="HET"/>
    <property type="match status" value="1"/>
</dbReference>
<dbReference type="PANTHER" id="PTHR10622:SF10">
    <property type="entry name" value="HET DOMAIN-CONTAINING PROTEIN"/>
    <property type="match status" value="1"/>
</dbReference>
<dbReference type="Gene3D" id="1.25.40.10">
    <property type="entry name" value="Tetratricopeptide repeat domain"/>
    <property type="match status" value="2"/>
</dbReference>
<dbReference type="GeneID" id="64603145"/>
<sequence length="1024" mass="116078">MHSVFPVWRTSCHRDIRDIQIWNPNSKEQLKTFQAHAAFNSAWNYSLSWASDGRRLLTAGSYLDPAIREWDTSTWEQVGHAYNNTSPSSKGINTLVVNPTGTLVASTSYDHYVRLWRLSDRRIIASFKHSHTVCCVTFSADGKYILSGGLDKKISQWAVPSFDSKACFNPSLSAMQKPYFPQILDMDSTTRDACINGDLDTAEALLTQQIDADNNDHNAYANRSFVRARKADWDRALDDALKAIALFNAKQHREAIPRIQQPPDASPNADSLACSIVEVYLDNLSGAGRNGDAGDFAVNTIAGSSESAIWSTICSEYEDLTVLFGWDLKSVWQIANQRRCDALLQAGGIREALESYRYIMDMSDGATKASCLAWSTGKSSSIERYAAKGFTNIIASGDAAFDANDYDEAIELYSAAINLDSASDAIFTNRSKAKLKQRLWEDALLDAQEVIKLSPSNGYRVKHAVLHAAQHYDEAIEAFQVILSELDDSTDARQQELLIRARMEHTPIRVLDTSTGRLCERKAQIEAFERSTEYKELLSSITKRTDLRMERIKEVVKKYFSYVMLSHRWEGKEPLLCDIRGNSVYELESVGSVEKLQRFCETARDAGCRWAWSDTCCINKEDTVELPESITSMFRWYHHSALTIVYLSDVSPSSGFGALLRSVWITRGWTLQEFLAPNIILFYRNDWTPYLDDHSNNHKEFIMQELESVTGIDSRFHVTFRPGMKDPREKLVWASKRFTEKPEDVAYSLFGIFGVHLPVIYGETKQKALGRLLEKIVAQSRDISVLDWVGKSSEFSSCLPADITSYGSTFLLPHPSEDEIQDSIELLQVAVDGTVALELYDKLNGTNHPGFSNQRLHLPCIMFRVTQLKRRRHQLEDEEIGFTYDLKARGLRDLHITTDKRLVQFSPARPTAQKFLLVRPWDRRLLELPDFSDDTESMDDLSPPPSPSDPHGGFFEEHEPLGPERALRLIARLKRPFRAFLLAQQYGEQYTRIISEYDIIAEVEETTSESIRDIIDCVKTVEVV</sequence>
<feature type="repeat" description="WD" evidence="1">
    <location>
        <begin position="85"/>
        <end position="126"/>
    </location>
</feature>
<feature type="repeat" description="WD" evidence="1">
    <location>
        <begin position="126"/>
        <end position="157"/>
    </location>
</feature>
<dbReference type="SMART" id="SM00320">
    <property type="entry name" value="WD40"/>
    <property type="match status" value="3"/>
</dbReference>
<feature type="repeat" description="TPR" evidence="2">
    <location>
        <begin position="390"/>
        <end position="423"/>
    </location>
</feature>
<dbReference type="EMBL" id="JABBWE010000042">
    <property type="protein sequence ID" value="KAG1791541.1"/>
    <property type="molecule type" value="Genomic_DNA"/>
</dbReference>
<organism evidence="6 7">
    <name type="scientific">Suillus plorans</name>
    <dbReference type="NCBI Taxonomy" id="116603"/>
    <lineage>
        <taxon>Eukaryota</taxon>
        <taxon>Fungi</taxon>
        <taxon>Dikarya</taxon>
        <taxon>Basidiomycota</taxon>
        <taxon>Agaricomycotina</taxon>
        <taxon>Agaricomycetes</taxon>
        <taxon>Agaricomycetidae</taxon>
        <taxon>Boletales</taxon>
        <taxon>Suillineae</taxon>
        <taxon>Suillaceae</taxon>
        <taxon>Suillus</taxon>
    </lineage>
</organism>
<dbReference type="InterPro" id="IPR001680">
    <property type="entry name" value="WD40_rpt"/>
</dbReference>
<evidence type="ECO:0000313" key="5">
    <source>
        <dbReference type="EMBL" id="KAG1786314.1"/>
    </source>
</evidence>
<dbReference type="OrthoDB" id="2668996at2759"/>
<dbReference type="InterPro" id="IPR011990">
    <property type="entry name" value="TPR-like_helical_dom_sf"/>
</dbReference>
<dbReference type="PANTHER" id="PTHR10622">
    <property type="entry name" value="HET DOMAIN-CONTAINING PROTEIN"/>
    <property type="match status" value="1"/>
</dbReference>
<dbReference type="AlphaFoldDB" id="A0A9P7AKX6"/>
<accession>A0A9P7AKX6</accession>
<dbReference type="Gene3D" id="2.130.10.10">
    <property type="entry name" value="YVTN repeat-like/Quinoprotein amine dehydrogenase"/>
    <property type="match status" value="2"/>
</dbReference>
<dbReference type="InterPro" id="IPR011047">
    <property type="entry name" value="Quinoprotein_ADH-like_sf"/>
</dbReference>
<evidence type="ECO:0000259" key="4">
    <source>
        <dbReference type="Pfam" id="PF06985"/>
    </source>
</evidence>
<evidence type="ECO:0000256" key="2">
    <source>
        <dbReference type="PROSITE-ProRule" id="PRU00339"/>
    </source>
</evidence>
<dbReference type="Proteomes" id="UP000719766">
    <property type="component" value="Unassembled WGS sequence"/>
</dbReference>
<feature type="region of interest" description="Disordered" evidence="3">
    <location>
        <begin position="933"/>
        <end position="957"/>
    </location>
</feature>
<evidence type="ECO:0000256" key="1">
    <source>
        <dbReference type="PROSITE-ProRule" id="PRU00221"/>
    </source>
</evidence>
<keyword evidence="7" id="KW-1185">Reference proteome</keyword>
<dbReference type="InterPro" id="IPR019734">
    <property type="entry name" value="TPR_rpt"/>
</dbReference>
<dbReference type="Pfam" id="PF00400">
    <property type="entry name" value="WD40"/>
    <property type="match status" value="2"/>
</dbReference>
<reference evidence="6" key="1">
    <citation type="journal article" date="2020" name="New Phytol.">
        <title>Comparative genomics reveals dynamic genome evolution in host specialist ectomycorrhizal fungi.</title>
        <authorList>
            <person name="Lofgren L.A."/>
            <person name="Nguyen N.H."/>
            <person name="Vilgalys R."/>
            <person name="Ruytinx J."/>
            <person name="Liao H.L."/>
            <person name="Branco S."/>
            <person name="Kuo A."/>
            <person name="LaButti K."/>
            <person name="Lipzen A."/>
            <person name="Andreopoulos W."/>
            <person name="Pangilinan J."/>
            <person name="Riley R."/>
            <person name="Hundley H."/>
            <person name="Na H."/>
            <person name="Barry K."/>
            <person name="Grigoriev I.V."/>
            <person name="Stajich J.E."/>
            <person name="Kennedy P.G."/>
        </authorList>
    </citation>
    <scope>NUCLEOTIDE SEQUENCE</scope>
    <source>
        <strain evidence="6">S12</strain>
    </source>
</reference>
<name>A0A9P7AKX6_9AGAM</name>
<dbReference type="PROSITE" id="PS50005">
    <property type="entry name" value="TPR"/>
    <property type="match status" value="1"/>
</dbReference>
<gene>
    <name evidence="6" type="ORF">HD556DRAFT_1528393</name>
    <name evidence="5" type="ORF">HD556DRAFT_1531102</name>
</gene>
<dbReference type="InterPro" id="IPR015943">
    <property type="entry name" value="WD40/YVTN_repeat-like_dom_sf"/>
</dbReference>
<comment type="caution">
    <text evidence="6">The sequence shown here is derived from an EMBL/GenBank/DDBJ whole genome shotgun (WGS) entry which is preliminary data.</text>
</comment>
<keyword evidence="1" id="KW-0853">WD repeat</keyword>